<dbReference type="Proteomes" id="UP000677918">
    <property type="component" value="Unassembled WGS sequence"/>
</dbReference>
<keyword evidence="2" id="KW-1185">Reference proteome</keyword>
<dbReference type="EMBL" id="BOVK01000036">
    <property type="protein sequence ID" value="GIQ69867.1"/>
    <property type="molecule type" value="Genomic_DNA"/>
</dbReference>
<comment type="caution">
    <text evidence="1">The sequence shown here is derived from an EMBL/GenBank/DDBJ whole genome shotgun (WGS) entry which is preliminary data.</text>
</comment>
<evidence type="ECO:0000313" key="1">
    <source>
        <dbReference type="EMBL" id="GIQ69867.1"/>
    </source>
</evidence>
<protein>
    <submittedName>
        <fullName evidence="1">Uncharacterized protein</fullName>
    </submittedName>
</protein>
<reference evidence="1" key="1">
    <citation type="submission" date="2021-04" db="EMBL/GenBank/DDBJ databases">
        <title>Draft genome sequence of Xylanibacillus composti strain K13.</title>
        <authorList>
            <person name="Uke A."/>
            <person name="Chhe C."/>
            <person name="Baramee S."/>
            <person name="Kosugi A."/>
        </authorList>
    </citation>
    <scope>NUCLEOTIDE SEQUENCE</scope>
    <source>
        <strain evidence="1">K13</strain>
    </source>
</reference>
<proteinExistence type="predicted"/>
<accession>A0A8J4H5F0</accession>
<organism evidence="1 2">
    <name type="scientific">Xylanibacillus composti</name>
    <dbReference type="NCBI Taxonomy" id="1572762"/>
    <lineage>
        <taxon>Bacteria</taxon>
        <taxon>Bacillati</taxon>
        <taxon>Bacillota</taxon>
        <taxon>Bacilli</taxon>
        <taxon>Bacillales</taxon>
        <taxon>Paenibacillaceae</taxon>
        <taxon>Xylanibacillus</taxon>
    </lineage>
</organism>
<gene>
    <name evidence="1" type="ORF">XYCOK13_26910</name>
</gene>
<sequence>MDKTTCIDSRYLTIAIQSVLFHYRNRLDEIHSNNDAGQERLIKEMADEITHTARHIEALTDQTMRRLGAE</sequence>
<name>A0A8J4H5F0_9BACL</name>
<evidence type="ECO:0000313" key="2">
    <source>
        <dbReference type="Proteomes" id="UP000677918"/>
    </source>
</evidence>
<dbReference type="AlphaFoldDB" id="A0A8J4H5F0"/>
<dbReference type="RefSeq" id="WP_213412653.1">
    <property type="nucleotide sequence ID" value="NZ_BOVK01000036.1"/>
</dbReference>